<accession>A0A0A0EBM8</accession>
<dbReference type="Pfam" id="PF04290">
    <property type="entry name" value="DctQ"/>
    <property type="match status" value="1"/>
</dbReference>
<comment type="similarity">
    <text evidence="8 9">Belongs to the TRAP transporter small permease family.</text>
</comment>
<name>A0A0A0EBM8_9RHOB</name>
<dbReference type="eggNOG" id="COG4665">
    <property type="taxonomic scope" value="Bacteria"/>
</dbReference>
<organism evidence="11 12">
    <name type="scientific">Pseudooceanicola atlanticus</name>
    <dbReference type="NCBI Taxonomy" id="1461694"/>
    <lineage>
        <taxon>Bacteria</taxon>
        <taxon>Pseudomonadati</taxon>
        <taxon>Pseudomonadota</taxon>
        <taxon>Alphaproteobacteria</taxon>
        <taxon>Rhodobacterales</taxon>
        <taxon>Paracoccaceae</taxon>
        <taxon>Pseudooceanicola</taxon>
    </lineage>
</organism>
<feature type="transmembrane region" description="Helical" evidence="9">
    <location>
        <begin position="7"/>
        <end position="28"/>
    </location>
</feature>
<keyword evidence="4 9" id="KW-0997">Cell inner membrane</keyword>
<evidence type="ECO:0000256" key="7">
    <source>
        <dbReference type="ARBA" id="ARBA00023136"/>
    </source>
</evidence>
<feature type="transmembrane region" description="Helical" evidence="9">
    <location>
        <begin position="129"/>
        <end position="148"/>
    </location>
</feature>
<keyword evidence="7 9" id="KW-0472">Membrane</keyword>
<evidence type="ECO:0000256" key="5">
    <source>
        <dbReference type="ARBA" id="ARBA00022692"/>
    </source>
</evidence>
<dbReference type="OrthoDB" id="6385730at2"/>
<dbReference type="InterPro" id="IPR055348">
    <property type="entry name" value="DctQ"/>
</dbReference>
<evidence type="ECO:0000256" key="3">
    <source>
        <dbReference type="ARBA" id="ARBA00022475"/>
    </source>
</evidence>
<keyword evidence="3" id="KW-1003">Cell membrane</keyword>
<evidence type="ECO:0000256" key="9">
    <source>
        <dbReference type="RuleBase" id="RU369079"/>
    </source>
</evidence>
<dbReference type="InterPro" id="IPR007387">
    <property type="entry name" value="TRAP_DctQ"/>
</dbReference>
<comment type="caution">
    <text evidence="11">The sequence shown here is derived from an EMBL/GenBank/DDBJ whole genome shotgun (WGS) entry which is preliminary data.</text>
</comment>
<keyword evidence="2 9" id="KW-0813">Transport</keyword>
<keyword evidence="5 9" id="KW-0812">Transmembrane</keyword>
<evidence type="ECO:0000313" key="12">
    <source>
        <dbReference type="Proteomes" id="UP000030004"/>
    </source>
</evidence>
<dbReference type="GO" id="GO:0022857">
    <property type="term" value="F:transmembrane transporter activity"/>
    <property type="evidence" value="ECO:0007669"/>
    <property type="project" value="UniProtKB-UniRule"/>
</dbReference>
<evidence type="ECO:0000259" key="10">
    <source>
        <dbReference type="Pfam" id="PF04290"/>
    </source>
</evidence>
<comment type="subcellular location">
    <subcellularLocation>
        <location evidence="1 9">Cell inner membrane</location>
        <topology evidence="1 9">Multi-pass membrane protein</topology>
    </subcellularLocation>
</comment>
<protein>
    <recommendedName>
        <fullName evidence="9">TRAP transporter small permease protein</fullName>
    </recommendedName>
</protein>
<evidence type="ECO:0000256" key="2">
    <source>
        <dbReference type="ARBA" id="ARBA00022448"/>
    </source>
</evidence>
<dbReference type="STRING" id="1461694.ATO9_16105"/>
<dbReference type="PANTHER" id="PTHR35011:SF2">
    <property type="entry name" value="2,3-DIKETO-L-GULONATE TRAP TRANSPORTER SMALL PERMEASE PROTEIN YIAM"/>
    <property type="match status" value="1"/>
</dbReference>
<evidence type="ECO:0000256" key="4">
    <source>
        <dbReference type="ARBA" id="ARBA00022519"/>
    </source>
</evidence>
<sequence length="163" mass="17960">MKRIEHALDTMAAVSIVLLCILITANIVAREVIMTGVPDIIVMVQELMVPAILFPLAAATAARGHIAIDVIANFFPAPLKRWIAVFAALIGMVIATVLLMAGWMEFWKTFNSNAHYGGEFMWPKWPGRALFVVAIAIFELRLLHVLWVDLRAAITGQPAPETL</sequence>
<evidence type="ECO:0000256" key="8">
    <source>
        <dbReference type="ARBA" id="ARBA00038436"/>
    </source>
</evidence>
<dbReference type="Proteomes" id="UP000030004">
    <property type="component" value="Unassembled WGS sequence"/>
</dbReference>
<evidence type="ECO:0000256" key="6">
    <source>
        <dbReference type="ARBA" id="ARBA00022989"/>
    </source>
</evidence>
<keyword evidence="12" id="KW-1185">Reference proteome</keyword>
<proteinExistence type="inferred from homology"/>
<comment type="function">
    <text evidence="9">Part of the tripartite ATP-independent periplasmic (TRAP) transport system.</text>
</comment>
<dbReference type="GO" id="GO:0015740">
    <property type="term" value="P:C4-dicarboxylate transport"/>
    <property type="evidence" value="ECO:0007669"/>
    <property type="project" value="TreeGrafter"/>
</dbReference>
<dbReference type="AlphaFoldDB" id="A0A0A0EBM8"/>
<gene>
    <name evidence="11" type="ORF">ATO9_16105</name>
</gene>
<feature type="transmembrane region" description="Helical" evidence="9">
    <location>
        <begin position="82"/>
        <end position="104"/>
    </location>
</feature>
<evidence type="ECO:0000313" key="11">
    <source>
        <dbReference type="EMBL" id="KGM47834.1"/>
    </source>
</evidence>
<dbReference type="EMBL" id="AQQX01000007">
    <property type="protein sequence ID" value="KGM47834.1"/>
    <property type="molecule type" value="Genomic_DNA"/>
</dbReference>
<reference evidence="11 12" key="1">
    <citation type="journal article" date="2015" name="Antonie Van Leeuwenhoek">
        <title>Pseudooceanicola atlanticus gen. nov. sp. nov., isolated from surface seawater of the Atlantic Ocean and reclassification of Oceanicola batsensis, Oceanicola marinus, Oceanicola nitratireducens, Oceanicola nanhaiensis, Oceanicola antarcticus and Oceanicola flagellatus, as Pseudooceanicola batsensis comb. nov., Pseudooceanicola marinus comb. nov., Pseudooceanicola nitratireducens comb. nov., Pseudooceanicola nanhaiensis comb. nov., Pseudooceanicola antarcticus comb. nov., and Pseudooceanicola flagellatus comb. nov.</title>
        <authorList>
            <person name="Lai Q."/>
            <person name="Li G."/>
            <person name="Liu X."/>
            <person name="Du Y."/>
            <person name="Sun F."/>
            <person name="Shao Z."/>
        </authorList>
    </citation>
    <scope>NUCLEOTIDE SEQUENCE [LARGE SCALE GENOMIC DNA]</scope>
    <source>
        <strain evidence="11 12">22II-s11g</strain>
    </source>
</reference>
<evidence type="ECO:0000256" key="1">
    <source>
        <dbReference type="ARBA" id="ARBA00004429"/>
    </source>
</evidence>
<feature type="transmembrane region" description="Helical" evidence="9">
    <location>
        <begin position="40"/>
        <end position="61"/>
    </location>
</feature>
<feature type="domain" description="Tripartite ATP-independent periplasmic transporters DctQ component" evidence="10">
    <location>
        <begin position="19"/>
        <end position="151"/>
    </location>
</feature>
<keyword evidence="6 9" id="KW-1133">Transmembrane helix</keyword>
<comment type="subunit">
    <text evidence="9">The complex comprises the extracytoplasmic solute receptor protein and the two transmembrane proteins.</text>
</comment>
<dbReference type="RefSeq" id="WP_043751340.1">
    <property type="nucleotide sequence ID" value="NZ_AQQX01000007.1"/>
</dbReference>
<dbReference type="PANTHER" id="PTHR35011">
    <property type="entry name" value="2,3-DIKETO-L-GULONATE TRAP TRANSPORTER SMALL PERMEASE PROTEIN YIAM"/>
    <property type="match status" value="1"/>
</dbReference>
<dbReference type="GO" id="GO:0005886">
    <property type="term" value="C:plasma membrane"/>
    <property type="evidence" value="ECO:0007669"/>
    <property type="project" value="UniProtKB-SubCell"/>
</dbReference>